<dbReference type="Proteomes" id="UP000798662">
    <property type="component" value="Chromosome 3"/>
</dbReference>
<accession>A0ACC3CI70</accession>
<protein>
    <submittedName>
        <fullName evidence="1">Uncharacterized protein</fullName>
    </submittedName>
</protein>
<keyword evidence="2" id="KW-1185">Reference proteome</keyword>
<evidence type="ECO:0000313" key="2">
    <source>
        <dbReference type="Proteomes" id="UP000798662"/>
    </source>
</evidence>
<sequence length="253" mass="27807">MSFHPRCIRAAPPRGAHRVKRQRHNRHRRERIPHALGLWLPLLRDRFLLLIKNTRSPRVHQPEYFIDLGCPRPRSAATSSTEQRTDLPPLPPYPHPHFNTPPRTQLHLLSLPFAMAFVGSPAALPSAGRAVPRLSARSSAFVAAAPVVRSSTTAAAAGQTRVVSMATPPRRNRSKFDDNKVASTYDALGAPPAIRSGPGWTPGTEILNGRLAMMGFILGLGLEQLTGASIYSQLTVPWELLSQQAALSQHLQF</sequence>
<evidence type="ECO:0000313" key="1">
    <source>
        <dbReference type="EMBL" id="KAK1869882.1"/>
    </source>
</evidence>
<reference evidence="1" key="1">
    <citation type="submission" date="2019-11" db="EMBL/GenBank/DDBJ databases">
        <title>Nori genome reveals adaptations in red seaweeds to the harsh intertidal environment.</title>
        <authorList>
            <person name="Wang D."/>
            <person name="Mao Y."/>
        </authorList>
    </citation>
    <scope>NUCLEOTIDE SEQUENCE</scope>
    <source>
        <tissue evidence="1">Gametophyte</tissue>
    </source>
</reference>
<dbReference type="EMBL" id="CM020620">
    <property type="protein sequence ID" value="KAK1869882.1"/>
    <property type="molecule type" value="Genomic_DNA"/>
</dbReference>
<gene>
    <name evidence="1" type="ORF">I4F81_012347</name>
</gene>
<proteinExistence type="predicted"/>
<organism evidence="1 2">
    <name type="scientific">Pyropia yezoensis</name>
    <name type="common">Susabi-nori</name>
    <name type="synonym">Porphyra yezoensis</name>
    <dbReference type="NCBI Taxonomy" id="2788"/>
    <lineage>
        <taxon>Eukaryota</taxon>
        <taxon>Rhodophyta</taxon>
        <taxon>Bangiophyceae</taxon>
        <taxon>Bangiales</taxon>
        <taxon>Bangiaceae</taxon>
        <taxon>Pyropia</taxon>
    </lineage>
</organism>
<comment type="caution">
    <text evidence="1">The sequence shown here is derived from an EMBL/GenBank/DDBJ whole genome shotgun (WGS) entry which is preliminary data.</text>
</comment>
<name>A0ACC3CI70_PYRYE</name>